<comment type="caution">
    <text evidence="1">The sequence shown here is derived from an EMBL/GenBank/DDBJ whole genome shotgun (WGS) entry which is preliminary data.</text>
</comment>
<evidence type="ECO:0000313" key="2">
    <source>
        <dbReference type="Proteomes" id="UP000250321"/>
    </source>
</evidence>
<name>A0A314Y869_PRUYE</name>
<proteinExistence type="predicted"/>
<dbReference type="AlphaFoldDB" id="A0A314Y869"/>
<reference evidence="1 2" key="1">
    <citation type="submission" date="2018-02" db="EMBL/GenBank/DDBJ databases">
        <title>Draft genome of wild Prunus yedoensis var. nudiflora.</title>
        <authorList>
            <person name="Baek S."/>
            <person name="Kim J.-H."/>
            <person name="Choi K."/>
            <person name="Kim G.-B."/>
            <person name="Cho A."/>
            <person name="Jang H."/>
            <person name="Shin C.-H."/>
            <person name="Yu H.-J."/>
            <person name="Mun J.-H."/>
        </authorList>
    </citation>
    <scope>NUCLEOTIDE SEQUENCE [LARGE SCALE GENOMIC DNA]</scope>
    <source>
        <strain evidence="2">cv. Jeju island</strain>
        <tissue evidence="1">Leaf</tissue>
    </source>
</reference>
<protein>
    <submittedName>
        <fullName evidence="1">Uncharacterized protein</fullName>
    </submittedName>
</protein>
<sequence>MEDKGIFSEEIVGREQHTGLVVGEEEEESLGRDEGLKSEEYDALNANFLKGKVVPCYEVVADQQGLNLPFDSEYEIAKKKHVDSEVVKLVVLNDRKVGSDEIVSSCSRSESLTKHVMEDKGIFSEEIVGWDQHTGLVVGRKKKKVWVGMKGWKSEEYDALNVKFLKGKMVPCYGVVAKEVNGWGTTNLTFIGEGTTPSAKLPPVELQLPLRKYLPPNFNSLSGNTSGRT</sequence>
<keyword evidence="2" id="KW-1185">Reference proteome</keyword>
<gene>
    <name evidence="1" type="ORF">Pyn_25510</name>
</gene>
<dbReference type="Proteomes" id="UP000250321">
    <property type="component" value="Unassembled WGS sequence"/>
</dbReference>
<organism evidence="1 2">
    <name type="scientific">Prunus yedoensis var. nudiflora</name>
    <dbReference type="NCBI Taxonomy" id="2094558"/>
    <lineage>
        <taxon>Eukaryota</taxon>
        <taxon>Viridiplantae</taxon>
        <taxon>Streptophyta</taxon>
        <taxon>Embryophyta</taxon>
        <taxon>Tracheophyta</taxon>
        <taxon>Spermatophyta</taxon>
        <taxon>Magnoliopsida</taxon>
        <taxon>eudicotyledons</taxon>
        <taxon>Gunneridae</taxon>
        <taxon>Pentapetalae</taxon>
        <taxon>rosids</taxon>
        <taxon>fabids</taxon>
        <taxon>Rosales</taxon>
        <taxon>Rosaceae</taxon>
        <taxon>Amygdaloideae</taxon>
        <taxon>Amygdaleae</taxon>
        <taxon>Prunus</taxon>
    </lineage>
</organism>
<dbReference type="EMBL" id="PJQY01001231">
    <property type="protein sequence ID" value="PQQ04465.1"/>
    <property type="molecule type" value="Genomic_DNA"/>
</dbReference>
<evidence type="ECO:0000313" key="1">
    <source>
        <dbReference type="EMBL" id="PQQ04465.1"/>
    </source>
</evidence>
<accession>A0A314Y869</accession>